<comment type="caution">
    <text evidence="2">The sequence shown here is derived from an EMBL/GenBank/DDBJ whole genome shotgun (WGS) entry which is preliminary data.</text>
</comment>
<keyword evidence="2" id="KW-0547">Nucleotide-binding</keyword>
<proteinExistence type="predicted"/>
<reference evidence="2 3" key="1">
    <citation type="journal article" date="2018" name="Nat. Biotechnol.">
        <title>A standardized bacterial taxonomy based on genome phylogeny substantially revises the tree of life.</title>
        <authorList>
            <person name="Parks D.H."/>
            <person name="Chuvochina M."/>
            <person name="Waite D.W."/>
            <person name="Rinke C."/>
            <person name="Skarshewski A."/>
            <person name="Chaumeil P.A."/>
            <person name="Hugenholtz P."/>
        </authorList>
    </citation>
    <scope>NUCLEOTIDE SEQUENCE [LARGE SCALE GENOMIC DNA]</scope>
    <source>
        <strain evidence="2">UBA8739</strain>
    </source>
</reference>
<evidence type="ECO:0000313" key="2">
    <source>
        <dbReference type="EMBL" id="HAE48915.1"/>
    </source>
</evidence>
<feature type="non-terminal residue" evidence="2">
    <location>
        <position position="104"/>
    </location>
</feature>
<feature type="domain" description="ABC transporter" evidence="1">
    <location>
        <begin position="1"/>
        <end position="104"/>
    </location>
</feature>
<dbReference type="Pfam" id="PF00005">
    <property type="entry name" value="ABC_tran"/>
    <property type="match status" value="1"/>
</dbReference>
<dbReference type="InterPro" id="IPR003439">
    <property type="entry name" value="ABC_transporter-like_ATP-bd"/>
</dbReference>
<dbReference type="GO" id="GO:0005524">
    <property type="term" value="F:ATP binding"/>
    <property type="evidence" value="ECO:0007669"/>
    <property type="project" value="UniProtKB-KW"/>
</dbReference>
<dbReference type="AlphaFoldDB" id="A0A3B9IM89"/>
<dbReference type="Proteomes" id="UP000257706">
    <property type="component" value="Unassembled WGS sequence"/>
</dbReference>
<dbReference type="PANTHER" id="PTHR42798:SF2">
    <property type="entry name" value="ABC TRANSPORTER ATP-BINDING PROTEIN MG467-RELATED"/>
    <property type="match status" value="1"/>
</dbReference>
<keyword evidence="2" id="KW-0067">ATP-binding</keyword>
<name>A0A3B9IM89_9PROT</name>
<dbReference type="InterPro" id="IPR027417">
    <property type="entry name" value="P-loop_NTPase"/>
</dbReference>
<evidence type="ECO:0000313" key="3">
    <source>
        <dbReference type="Proteomes" id="UP000257706"/>
    </source>
</evidence>
<sequence length="104" mass="11663">KSTLMNILGCLDRPSAGSYRIAGRDTRELEPDELAELRREHFGFIFQRYHLLSTLTAVENVEIPAVYAGGDRRSRRERALDLLGRLGLGDRTGHRPSQLSGGQQ</sequence>
<evidence type="ECO:0000259" key="1">
    <source>
        <dbReference type="Pfam" id="PF00005"/>
    </source>
</evidence>
<dbReference type="PANTHER" id="PTHR42798">
    <property type="entry name" value="LIPOPROTEIN-RELEASING SYSTEM ATP-BINDING PROTEIN LOLD"/>
    <property type="match status" value="1"/>
</dbReference>
<dbReference type="SUPFAM" id="SSF52540">
    <property type="entry name" value="P-loop containing nucleoside triphosphate hydrolases"/>
    <property type="match status" value="1"/>
</dbReference>
<gene>
    <name evidence="2" type="ORF">DCK97_15975</name>
</gene>
<accession>A0A3B9IM89</accession>
<feature type="non-terminal residue" evidence="2">
    <location>
        <position position="1"/>
    </location>
</feature>
<dbReference type="Gene3D" id="3.40.50.300">
    <property type="entry name" value="P-loop containing nucleotide triphosphate hydrolases"/>
    <property type="match status" value="1"/>
</dbReference>
<organism evidence="2 3">
    <name type="scientific">Tistrella mobilis</name>
    <dbReference type="NCBI Taxonomy" id="171437"/>
    <lineage>
        <taxon>Bacteria</taxon>
        <taxon>Pseudomonadati</taxon>
        <taxon>Pseudomonadota</taxon>
        <taxon>Alphaproteobacteria</taxon>
        <taxon>Geminicoccales</taxon>
        <taxon>Geminicoccaceae</taxon>
        <taxon>Tistrella</taxon>
    </lineage>
</organism>
<dbReference type="EMBL" id="DMAI01000258">
    <property type="protein sequence ID" value="HAE48915.1"/>
    <property type="molecule type" value="Genomic_DNA"/>
</dbReference>
<dbReference type="GO" id="GO:0016887">
    <property type="term" value="F:ATP hydrolysis activity"/>
    <property type="evidence" value="ECO:0007669"/>
    <property type="project" value="InterPro"/>
</dbReference>
<protein>
    <submittedName>
        <fullName evidence="2">Macrolide ABC transporter permease/ATP-binding protein MacB</fullName>
    </submittedName>
</protein>